<evidence type="ECO:0000313" key="2">
    <source>
        <dbReference type="Proteomes" id="UP001152795"/>
    </source>
</evidence>
<dbReference type="AlphaFoldDB" id="A0A6S7JYX3"/>
<protein>
    <submittedName>
        <fullName evidence="1">Tyrosine phosphatase domain-containing 1 isoform X2</fullName>
    </submittedName>
</protein>
<dbReference type="OrthoDB" id="542013at2759"/>
<gene>
    <name evidence="1" type="ORF">PACLA_8A066661</name>
</gene>
<accession>A0A6S7JYX3</accession>
<reference evidence="1" key="1">
    <citation type="submission" date="2020-04" db="EMBL/GenBank/DDBJ databases">
        <authorList>
            <person name="Alioto T."/>
            <person name="Alioto T."/>
            <person name="Gomez Garrido J."/>
        </authorList>
    </citation>
    <scope>NUCLEOTIDE SEQUENCE</scope>
    <source>
        <strain evidence="1">A484AB</strain>
    </source>
</reference>
<comment type="caution">
    <text evidence="1">The sequence shown here is derived from an EMBL/GenBank/DDBJ whole genome shotgun (WGS) entry which is preliminary data.</text>
</comment>
<name>A0A6S7JYX3_PARCT</name>
<dbReference type="InterPro" id="IPR029021">
    <property type="entry name" value="Prot-tyrosine_phosphatase-like"/>
</dbReference>
<sequence length="66" mass="7659">MARPSTRTINKFNVIQQFQRWGITAVINLQHPGEHANCGFGLENSGFTYNPEAFMDNGIFFYNFIW</sequence>
<evidence type="ECO:0000313" key="1">
    <source>
        <dbReference type="EMBL" id="CAB4038206.1"/>
    </source>
</evidence>
<dbReference type="SUPFAM" id="SSF52799">
    <property type="entry name" value="(Phosphotyrosine protein) phosphatases II"/>
    <property type="match status" value="1"/>
</dbReference>
<dbReference type="EMBL" id="CACRXK020023930">
    <property type="protein sequence ID" value="CAB4038206.1"/>
    <property type="molecule type" value="Genomic_DNA"/>
</dbReference>
<keyword evidence="2" id="KW-1185">Reference proteome</keyword>
<proteinExistence type="predicted"/>
<organism evidence="1 2">
    <name type="scientific">Paramuricea clavata</name>
    <name type="common">Red gorgonian</name>
    <name type="synonym">Violescent sea-whip</name>
    <dbReference type="NCBI Taxonomy" id="317549"/>
    <lineage>
        <taxon>Eukaryota</taxon>
        <taxon>Metazoa</taxon>
        <taxon>Cnidaria</taxon>
        <taxon>Anthozoa</taxon>
        <taxon>Octocorallia</taxon>
        <taxon>Malacalcyonacea</taxon>
        <taxon>Plexauridae</taxon>
        <taxon>Paramuricea</taxon>
    </lineage>
</organism>
<dbReference type="Proteomes" id="UP001152795">
    <property type="component" value="Unassembled WGS sequence"/>
</dbReference>